<gene>
    <name evidence="1" type="ORF">SAMN05216289_104126</name>
</gene>
<reference evidence="1 2" key="1">
    <citation type="submission" date="2016-10" db="EMBL/GenBank/DDBJ databases">
        <authorList>
            <person name="de Groot N.N."/>
        </authorList>
    </citation>
    <scope>NUCLEOTIDE SEQUENCE [LARGE SCALE GENOMIC DNA]</scope>
    <source>
        <strain evidence="1 2">CGMCC 1.7659</strain>
    </source>
</reference>
<keyword evidence="2" id="KW-1185">Reference proteome</keyword>
<organism evidence="1 2">
    <name type="scientific">Dokdonella immobilis</name>
    <dbReference type="NCBI Taxonomy" id="578942"/>
    <lineage>
        <taxon>Bacteria</taxon>
        <taxon>Pseudomonadati</taxon>
        <taxon>Pseudomonadota</taxon>
        <taxon>Gammaproteobacteria</taxon>
        <taxon>Lysobacterales</taxon>
        <taxon>Rhodanobacteraceae</taxon>
        <taxon>Dokdonella</taxon>
    </lineage>
</organism>
<evidence type="ECO:0000313" key="2">
    <source>
        <dbReference type="Proteomes" id="UP000198575"/>
    </source>
</evidence>
<protein>
    <submittedName>
        <fullName evidence="1">Uncharacterized protein</fullName>
    </submittedName>
</protein>
<dbReference type="EMBL" id="FOVF01000004">
    <property type="protein sequence ID" value="SFN10442.1"/>
    <property type="molecule type" value="Genomic_DNA"/>
</dbReference>
<name>A0A1I4WAU3_9GAMM</name>
<evidence type="ECO:0000313" key="1">
    <source>
        <dbReference type="EMBL" id="SFN10442.1"/>
    </source>
</evidence>
<dbReference type="Proteomes" id="UP000198575">
    <property type="component" value="Unassembled WGS sequence"/>
</dbReference>
<proteinExistence type="predicted"/>
<dbReference type="OrthoDB" id="8801768at2"/>
<dbReference type="AlphaFoldDB" id="A0A1I4WAU3"/>
<dbReference type="RefSeq" id="WP_092405430.1">
    <property type="nucleotide sequence ID" value="NZ_FOVF01000004.1"/>
</dbReference>
<accession>A0A1I4WAU3</accession>
<sequence length="526" mass="54780">MLALVASSSCAAGGLLPASPDSYLSQAARVRQSADRPWLPEDGRLGNLRHLRISAKDCAVRILSGTENRVFPGRSDVVLVEQSRVLDTSPDEKPTPRDVVLAPDHAQACPAVGSCGLSITSLPRGSGSGSDDAACFTVQIATAHDLLLGGDGLTVLVDRVHQPALRISINPGFGQRLWLEQARIGLLSISANAPVRVGGNGQIDFLQAGSSNGGSVMLLHEFRAQHVGVSTTTTGTHWSVHIGADTTAGYYQPARAPGSLAKNYGIEVDGPLDRLDMPAGRVDPSPLAESTRIAARALRQAVLAKVGTARELASAEPGLPLPTAAAAALPIDPREHVAQVVARYLPASTRITDVALWRRGGRLEGVAADVASARDVVRLLRDSGEFTYVSGGGGSPRAGGYAFSAQLNFSCDAPGGPSECPAGESPHAEVYSEAQVRGTLDRLVGDSLTLLEVRLDGQTIHLRAAAASESEARAALERIRQQKGLFRVSISSIGRSGSGPAAEISATLKLNCVAPPKPDGICSTSR</sequence>